<sequence length="156" mass="17751">MEIQYGMHLNMVSSPCKLIPRVPSIKLVRDAKLKHVSAVRLVEFLCSQALANNDSEFWRSFASVNVIFDAASSGIVEILRICFRFFPDMVWNHMPHGGYATQIAIENRQEKVFSFLCKMPTISKMQVMQVESGYRQDYVASSHLAAKFAFQVESIP</sequence>
<reference evidence="1 2" key="1">
    <citation type="journal article" date="2018" name="Front. Plant Sci.">
        <title>Red Clover (Trifolium pratense) and Zigzag Clover (T. medium) - A Picture of Genomic Similarities and Differences.</title>
        <authorList>
            <person name="Dluhosova J."/>
            <person name="Istvanek J."/>
            <person name="Nedelnik J."/>
            <person name="Repkova J."/>
        </authorList>
    </citation>
    <scope>NUCLEOTIDE SEQUENCE [LARGE SCALE GENOMIC DNA]</scope>
    <source>
        <strain evidence="2">cv. 10/8</strain>
        <tissue evidence="1">Leaf</tissue>
    </source>
</reference>
<evidence type="ECO:0000313" key="1">
    <source>
        <dbReference type="EMBL" id="MCI05664.1"/>
    </source>
</evidence>
<dbReference type="Proteomes" id="UP000265520">
    <property type="component" value="Unassembled WGS sequence"/>
</dbReference>
<accession>A0A392P1R4</accession>
<protein>
    <submittedName>
        <fullName evidence="1">Ankyrin repeat protein</fullName>
    </submittedName>
</protein>
<proteinExistence type="predicted"/>
<evidence type="ECO:0000313" key="2">
    <source>
        <dbReference type="Proteomes" id="UP000265520"/>
    </source>
</evidence>
<comment type="caution">
    <text evidence="1">The sequence shown here is derived from an EMBL/GenBank/DDBJ whole genome shotgun (WGS) entry which is preliminary data.</text>
</comment>
<name>A0A392P1R4_9FABA</name>
<feature type="non-terminal residue" evidence="1">
    <location>
        <position position="156"/>
    </location>
</feature>
<organism evidence="1 2">
    <name type="scientific">Trifolium medium</name>
    <dbReference type="NCBI Taxonomy" id="97028"/>
    <lineage>
        <taxon>Eukaryota</taxon>
        <taxon>Viridiplantae</taxon>
        <taxon>Streptophyta</taxon>
        <taxon>Embryophyta</taxon>
        <taxon>Tracheophyta</taxon>
        <taxon>Spermatophyta</taxon>
        <taxon>Magnoliopsida</taxon>
        <taxon>eudicotyledons</taxon>
        <taxon>Gunneridae</taxon>
        <taxon>Pentapetalae</taxon>
        <taxon>rosids</taxon>
        <taxon>fabids</taxon>
        <taxon>Fabales</taxon>
        <taxon>Fabaceae</taxon>
        <taxon>Papilionoideae</taxon>
        <taxon>50 kb inversion clade</taxon>
        <taxon>NPAAA clade</taxon>
        <taxon>Hologalegina</taxon>
        <taxon>IRL clade</taxon>
        <taxon>Trifolieae</taxon>
        <taxon>Trifolium</taxon>
    </lineage>
</organism>
<keyword evidence="2" id="KW-1185">Reference proteome</keyword>
<dbReference type="EMBL" id="LXQA010059349">
    <property type="protein sequence ID" value="MCI05664.1"/>
    <property type="molecule type" value="Genomic_DNA"/>
</dbReference>
<dbReference type="AlphaFoldDB" id="A0A392P1R4"/>